<dbReference type="InterPro" id="IPR052337">
    <property type="entry name" value="SAT4-like"/>
</dbReference>
<evidence type="ECO:0000256" key="2">
    <source>
        <dbReference type="ARBA" id="ARBA00022692"/>
    </source>
</evidence>
<keyword evidence="10" id="KW-1185">Reference proteome</keyword>
<reference evidence="10" key="1">
    <citation type="submission" date="2014-10" db="EMBL/GenBank/DDBJ databases">
        <authorList>
            <person name="King R."/>
        </authorList>
    </citation>
    <scope>NUCLEOTIDE SEQUENCE [LARGE SCALE GENOMIC DNA]</scope>
    <source>
        <strain evidence="10">A3/5</strain>
    </source>
</reference>
<proteinExistence type="inferred from homology"/>
<evidence type="ECO:0000256" key="3">
    <source>
        <dbReference type="ARBA" id="ARBA00022989"/>
    </source>
</evidence>
<feature type="transmembrane region" description="Helical" evidence="7">
    <location>
        <begin position="80"/>
        <end position="104"/>
    </location>
</feature>
<dbReference type="PANTHER" id="PTHR33048:SF47">
    <property type="entry name" value="INTEGRAL MEMBRANE PROTEIN-RELATED"/>
    <property type="match status" value="1"/>
</dbReference>
<dbReference type="InterPro" id="IPR049326">
    <property type="entry name" value="Rhodopsin_dom_fungi"/>
</dbReference>
<feature type="transmembrane region" description="Helical" evidence="7">
    <location>
        <begin position="47"/>
        <end position="68"/>
    </location>
</feature>
<evidence type="ECO:0000256" key="5">
    <source>
        <dbReference type="ARBA" id="ARBA00038359"/>
    </source>
</evidence>
<evidence type="ECO:0000256" key="7">
    <source>
        <dbReference type="SAM" id="Phobius"/>
    </source>
</evidence>
<feature type="region of interest" description="Disordered" evidence="6">
    <location>
        <begin position="319"/>
        <end position="389"/>
    </location>
</feature>
<evidence type="ECO:0000256" key="1">
    <source>
        <dbReference type="ARBA" id="ARBA00004141"/>
    </source>
</evidence>
<dbReference type="GO" id="GO:0016020">
    <property type="term" value="C:membrane"/>
    <property type="evidence" value="ECO:0007669"/>
    <property type="project" value="UniProtKB-SubCell"/>
</dbReference>
<dbReference type="EMBL" id="LN649232">
    <property type="protein sequence ID" value="CEI39813.1"/>
    <property type="molecule type" value="Genomic_DNA"/>
</dbReference>
<sequence>MAIWSLNKIDYPVRTSLVAVLSCFQQATPTNYRPSFYRHTMAVRDSLGPVMAAFIAIDGVIVLARLGVRTKLTTLGYDDYVIAVAMVAFILMCAFTFVSLHYGFGVSDPEVIAGMANYNVMEAQRYFTIAQITYVAGFPIVRISVALVLHRIVQGWPRTQQLLVGTMVVIGIYALGCLLVDVFQCIPLKAVWGDGTGKCLSSKQLAGLGFAVAALDIASALFYAVLPIFLLKGLQMGRRTKVAIIILLGLGASTVVISIIRMQSLIQIVNAKNIVEALDKQLESFIYSVLEFGISILTASLVAFRPLIKYLPFGSIGRSSGPKGPSADSSGQGISGKNDFEMGRRKYVNMPDPTPLDSDDGESQRNILHDTDHPHDWKQSATTVTSTSK</sequence>
<feature type="domain" description="Rhodopsin" evidence="8">
    <location>
        <begin position="64"/>
        <end position="309"/>
    </location>
</feature>
<feature type="compositionally biased region" description="Basic and acidic residues" evidence="6">
    <location>
        <begin position="367"/>
        <end position="378"/>
    </location>
</feature>
<keyword evidence="3 7" id="KW-1133">Transmembrane helix</keyword>
<organism evidence="9 10">
    <name type="scientific">Fusarium venenatum</name>
    <dbReference type="NCBI Taxonomy" id="56646"/>
    <lineage>
        <taxon>Eukaryota</taxon>
        <taxon>Fungi</taxon>
        <taxon>Dikarya</taxon>
        <taxon>Ascomycota</taxon>
        <taxon>Pezizomycotina</taxon>
        <taxon>Sordariomycetes</taxon>
        <taxon>Hypocreomycetidae</taxon>
        <taxon>Hypocreales</taxon>
        <taxon>Nectriaceae</taxon>
        <taxon>Fusarium</taxon>
    </lineage>
</organism>
<dbReference type="PANTHER" id="PTHR33048">
    <property type="entry name" value="PTH11-LIKE INTEGRAL MEMBRANE PROTEIN (AFU_ORTHOLOGUE AFUA_5G11245)"/>
    <property type="match status" value="1"/>
</dbReference>
<evidence type="ECO:0000313" key="10">
    <source>
        <dbReference type="Proteomes" id="UP000245910"/>
    </source>
</evidence>
<keyword evidence="2 7" id="KW-0812">Transmembrane</keyword>
<protein>
    <recommendedName>
        <fullName evidence="8">Rhodopsin domain-containing protein</fullName>
    </recommendedName>
</protein>
<dbReference type="Proteomes" id="UP000245910">
    <property type="component" value="Chromosome IIII"/>
</dbReference>
<feature type="transmembrane region" description="Helical" evidence="7">
    <location>
        <begin position="162"/>
        <end position="184"/>
    </location>
</feature>
<evidence type="ECO:0000313" key="9">
    <source>
        <dbReference type="EMBL" id="CEI39813.1"/>
    </source>
</evidence>
<feature type="transmembrane region" description="Helical" evidence="7">
    <location>
        <begin position="284"/>
        <end position="304"/>
    </location>
</feature>
<comment type="similarity">
    <text evidence="5">Belongs to the SAT4 family.</text>
</comment>
<dbReference type="AlphaFoldDB" id="A0A2L2T1C5"/>
<evidence type="ECO:0000259" key="8">
    <source>
        <dbReference type="Pfam" id="PF20684"/>
    </source>
</evidence>
<feature type="transmembrane region" description="Helical" evidence="7">
    <location>
        <begin position="204"/>
        <end position="230"/>
    </location>
</feature>
<dbReference type="Pfam" id="PF20684">
    <property type="entry name" value="Fung_rhodopsin"/>
    <property type="match status" value="1"/>
</dbReference>
<accession>A0A2L2T1C5</accession>
<evidence type="ECO:0000256" key="4">
    <source>
        <dbReference type="ARBA" id="ARBA00023136"/>
    </source>
</evidence>
<feature type="compositionally biased region" description="Polar residues" evidence="6">
    <location>
        <begin position="379"/>
        <end position="389"/>
    </location>
</feature>
<feature type="transmembrane region" description="Helical" evidence="7">
    <location>
        <begin position="124"/>
        <end position="150"/>
    </location>
</feature>
<name>A0A2L2T1C5_9HYPO</name>
<keyword evidence="4 7" id="KW-0472">Membrane</keyword>
<comment type="subcellular location">
    <subcellularLocation>
        <location evidence="1">Membrane</location>
        <topology evidence="1">Multi-pass membrane protein</topology>
    </subcellularLocation>
</comment>
<evidence type="ECO:0000256" key="6">
    <source>
        <dbReference type="SAM" id="MobiDB-lite"/>
    </source>
</evidence>
<feature type="transmembrane region" description="Helical" evidence="7">
    <location>
        <begin position="242"/>
        <end position="264"/>
    </location>
</feature>